<evidence type="ECO:0000256" key="5">
    <source>
        <dbReference type="ARBA" id="ARBA00022927"/>
    </source>
</evidence>
<dbReference type="InterPro" id="IPR001494">
    <property type="entry name" value="Importin-beta_N"/>
</dbReference>
<dbReference type="OrthoDB" id="760868at2759"/>
<keyword evidence="10" id="KW-1185">Reference proteome</keyword>
<evidence type="ECO:0000256" key="1">
    <source>
        <dbReference type="ARBA" id="ARBA00004123"/>
    </source>
</evidence>
<name>A0A197JDZ7_9FUNG</name>
<keyword evidence="5" id="KW-0653">Protein transport</keyword>
<feature type="compositionally biased region" description="Acidic residues" evidence="7">
    <location>
        <begin position="942"/>
        <end position="954"/>
    </location>
</feature>
<dbReference type="GO" id="GO:0005829">
    <property type="term" value="C:cytosol"/>
    <property type="evidence" value="ECO:0007669"/>
    <property type="project" value="TreeGrafter"/>
</dbReference>
<evidence type="ECO:0000256" key="3">
    <source>
        <dbReference type="ARBA" id="ARBA00022448"/>
    </source>
</evidence>
<keyword evidence="6" id="KW-0539">Nucleus</keyword>
<keyword evidence="3" id="KW-0813">Transport</keyword>
<dbReference type="SUPFAM" id="SSF48371">
    <property type="entry name" value="ARM repeat"/>
    <property type="match status" value="1"/>
</dbReference>
<dbReference type="GO" id="GO:0031267">
    <property type="term" value="F:small GTPase binding"/>
    <property type="evidence" value="ECO:0007669"/>
    <property type="project" value="InterPro"/>
</dbReference>
<comment type="subcellular location">
    <subcellularLocation>
        <location evidence="2">Cytoplasm</location>
    </subcellularLocation>
    <subcellularLocation>
        <location evidence="1">Nucleus</location>
    </subcellularLocation>
</comment>
<dbReference type="PANTHER" id="PTHR10997:SF18">
    <property type="entry name" value="D-IMPORTIN 7_RANBP7"/>
    <property type="match status" value="1"/>
</dbReference>
<dbReference type="AlphaFoldDB" id="A0A197JDZ7"/>
<dbReference type="GO" id="GO:0005635">
    <property type="term" value="C:nuclear envelope"/>
    <property type="evidence" value="ECO:0007669"/>
    <property type="project" value="TreeGrafter"/>
</dbReference>
<feature type="domain" description="Importin N-terminal" evidence="8">
    <location>
        <begin position="24"/>
        <end position="100"/>
    </location>
</feature>
<evidence type="ECO:0000313" key="9">
    <source>
        <dbReference type="EMBL" id="OAQ23233.1"/>
    </source>
</evidence>
<feature type="compositionally biased region" description="Acidic residues" evidence="7">
    <location>
        <begin position="906"/>
        <end position="934"/>
    </location>
</feature>
<feature type="region of interest" description="Disordered" evidence="7">
    <location>
        <begin position="903"/>
        <end position="954"/>
    </location>
</feature>
<feature type="compositionally biased region" description="Acidic residues" evidence="7">
    <location>
        <begin position="983"/>
        <end position="997"/>
    </location>
</feature>
<evidence type="ECO:0000256" key="7">
    <source>
        <dbReference type="SAM" id="MobiDB-lite"/>
    </source>
</evidence>
<feature type="region of interest" description="Disordered" evidence="7">
    <location>
        <begin position="975"/>
        <end position="997"/>
    </location>
</feature>
<evidence type="ECO:0000259" key="8">
    <source>
        <dbReference type="PROSITE" id="PS50166"/>
    </source>
</evidence>
<dbReference type="PANTHER" id="PTHR10997">
    <property type="entry name" value="IMPORTIN-7, 8, 11"/>
    <property type="match status" value="1"/>
</dbReference>
<sequence>MDIQTLYNLFQATFQPDPNIRIQAELQLKQLEGTQGALLASMQIIGSEDSVLHVRQAASIYFKNAVKRYWFETESTPAHLKISESDKDTIKGSILQLLASAPQIIRTQLLTVLGTILSNDFPAKYPGYLSQVQSLLQSQDPKIVFVGLLALKEVTRVYKFKVSDREPVDEIIATFFPAIQQIGTGLISANNVEAAEMLKIIFKCYHHTIQIDLSERLRDNASLVPWGTLFIQMVEKPVPTEGLPTDLEELEKHPWWKAKRWAYQCLNRLYTRYGNPTALTSESKFKPFANSFIVNFAPNILTAYLKQVELWVAKQAWLSPRVLCLMGNFFEESVKDKHIWSMMKPHSETLITHFVFPQLCFTSEDEALWVDDPVEYVHAKIDVLEDFTSPSTAATNFMTVMARYRQNAFMQILALANSVLQKYNESPAEAKNPREKDGALVMIGALAPLILRKKSLSSMMEPFFVNHVFPEFKSQYPFLRARACEMVNQFSDLDFEDSNNVAFAFTSLMESLRDSQLPVKVTAALALRPMIRHEAVCEAMKPHLQFIMHELLAMTNQIDVDTLSEVMDEFVEVFAQDLAPFAVQLCEQLRDTFLRICADMGPNAEGVEAITDRAIDEASDKTMAAMGVLKTMGTLILSLESTPEVLNQLEIALLPVITFTLQNAIIDLFDGVFEIIDSCTFSAKAISANMWGVFELIYKTFKESALDFMEEMLPSLDNYISYGKDVFSTNENVQHTIYDIIESVMKSDRLGENDRVQACKLAESLMLNCRGHVDKYIAPILNLVFHYLAPEEGIQTVEFRVQALEVVMNALYYNAPVTLRLLEENGWTQRFLTVWFANLDKFSRVHDKKLSIFALCSILNVPVAQLPPALQSGWPQILNGILTNFEGLPVAQAKRKEMEKMYNIGSDDDSDEDSDADSNAGDDSDDDDDEEEQNALEAALAGDDDVEEEWVDDEEDVYDEGHEYLEYLAQQASKTRAAKAAGGDEEEEEEDDEEDFGDLEEEIYFESPLDDLDPYIVFREVFTGLQQHNPASYAELTKETTPEQQEYIIQLINVGEVNATAAAENAAAAAEA</sequence>
<dbReference type="SMART" id="SM00913">
    <property type="entry name" value="IBN_N"/>
    <property type="match status" value="1"/>
</dbReference>
<dbReference type="Proteomes" id="UP000078512">
    <property type="component" value="Unassembled WGS sequence"/>
</dbReference>
<evidence type="ECO:0000256" key="6">
    <source>
        <dbReference type="ARBA" id="ARBA00023242"/>
    </source>
</evidence>
<organism evidence="9 10">
    <name type="scientific">Linnemannia elongata AG-77</name>
    <dbReference type="NCBI Taxonomy" id="1314771"/>
    <lineage>
        <taxon>Eukaryota</taxon>
        <taxon>Fungi</taxon>
        <taxon>Fungi incertae sedis</taxon>
        <taxon>Mucoromycota</taxon>
        <taxon>Mortierellomycotina</taxon>
        <taxon>Mortierellomycetes</taxon>
        <taxon>Mortierellales</taxon>
        <taxon>Mortierellaceae</taxon>
        <taxon>Linnemannia</taxon>
    </lineage>
</organism>
<evidence type="ECO:0000313" key="10">
    <source>
        <dbReference type="Proteomes" id="UP000078512"/>
    </source>
</evidence>
<dbReference type="EMBL" id="KV442125">
    <property type="protein sequence ID" value="OAQ23233.1"/>
    <property type="molecule type" value="Genomic_DNA"/>
</dbReference>
<dbReference type="STRING" id="1314771.A0A197JDZ7"/>
<accession>A0A197JDZ7</accession>
<evidence type="ECO:0000256" key="2">
    <source>
        <dbReference type="ARBA" id="ARBA00004496"/>
    </source>
</evidence>
<dbReference type="PROSITE" id="PS50166">
    <property type="entry name" value="IMPORTIN_B_NT"/>
    <property type="match status" value="1"/>
</dbReference>
<dbReference type="Pfam" id="PF08506">
    <property type="entry name" value="Cse1"/>
    <property type="match status" value="1"/>
</dbReference>
<dbReference type="InterPro" id="IPR013713">
    <property type="entry name" value="XPO2_central"/>
</dbReference>
<evidence type="ECO:0000256" key="4">
    <source>
        <dbReference type="ARBA" id="ARBA00022490"/>
    </source>
</evidence>
<reference evidence="9 10" key="1">
    <citation type="submission" date="2016-05" db="EMBL/GenBank/DDBJ databases">
        <title>Genome sequencing reveals origins of a unique bacterial endosymbiosis in the earliest lineages of terrestrial Fungi.</title>
        <authorList>
            <consortium name="DOE Joint Genome Institute"/>
            <person name="Uehling J."/>
            <person name="Gryganskyi A."/>
            <person name="Hameed K."/>
            <person name="Tschaplinski T."/>
            <person name="Misztal P."/>
            <person name="Wu S."/>
            <person name="Desiro A."/>
            <person name="Vande Pol N."/>
            <person name="Du Z.-Y."/>
            <person name="Zienkiewicz A."/>
            <person name="Zienkiewicz K."/>
            <person name="Morin E."/>
            <person name="Tisserant E."/>
            <person name="Splivallo R."/>
            <person name="Hainaut M."/>
            <person name="Henrissat B."/>
            <person name="Ohm R."/>
            <person name="Kuo A."/>
            <person name="Yan J."/>
            <person name="Lipzen A."/>
            <person name="Nolan M."/>
            <person name="Labutti K."/>
            <person name="Barry K."/>
            <person name="Goldstein A."/>
            <person name="Labbe J."/>
            <person name="Schadt C."/>
            <person name="Tuskan G."/>
            <person name="Grigoriev I."/>
            <person name="Martin F."/>
            <person name="Vilgalys R."/>
            <person name="Bonito G."/>
        </authorList>
    </citation>
    <scope>NUCLEOTIDE SEQUENCE [LARGE SCALE GENOMIC DNA]</scope>
    <source>
        <strain evidence="9 10">AG-77</strain>
    </source>
</reference>
<dbReference type="InterPro" id="IPR016024">
    <property type="entry name" value="ARM-type_fold"/>
</dbReference>
<dbReference type="InterPro" id="IPR011989">
    <property type="entry name" value="ARM-like"/>
</dbReference>
<protein>
    <submittedName>
        <fullName evidence="9">ARM repeat-containing protein</fullName>
    </submittedName>
</protein>
<gene>
    <name evidence="9" type="ORF">K457DRAFT_101849</name>
</gene>
<dbReference type="GO" id="GO:0006606">
    <property type="term" value="P:protein import into nucleus"/>
    <property type="evidence" value="ECO:0007669"/>
    <property type="project" value="TreeGrafter"/>
</dbReference>
<keyword evidence="4" id="KW-0963">Cytoplasm</keyword>
<dbReference type="FunFam" id="1.25.10.10:FF:000244">
    <property type="entry name" value="Nonsense-mediated mRNA decay protein"/>
    <property type="match status" value="1"/>
</dbReference>
<dbReference type="Pfam" id="PF03810">
    <property type="entry name" value="IBN_N"/>
    <property type="match status" value="1"/>
</dbReference>
<dbReference type="Gene3D" id="1.25.10.10">
    <property type="entry name" value="Leucine-rich Repeat Variant"/>
    <property type="match status" value="1"/>
</dbReference>
<proteinExistence type="predicted"/>